<dbReference type="InterPro" id="IPR016461">
    <property type="entry name" value="COMT-like"/>
</dbReference>
<keyword evidence="1" id="KW-0489">Methyltransferase</keyword>
<evidence type="ECO:0000313" key="5">
    <source>
        <dbReference type="EMBL" id="KAK7386063.1"/>
    </source>
</evidence>
<accession>A0AAN9RZ11</accession>
<evidence type="ECO:0000256" key="2">
    <source>
        <dbReference type="ARBA" id="ARBA00022679"/>
    </source>
</evidence>
<dbReference type="PANTHER" id="PTHR11746">
    <property type="entry name" value="O-METHYLTRANSFERASE"/>
    <property type="match status" value="1"/>
</dbReference>
<protein>
    <recommendedName>
        <fullName evidence="4">O-methyltransferase C-terminal domain-containing protein</fullName>
    </recommendedName>
</protein>
<evidence type="ECO:0000256" key="1">
    <source>
        <dbReference type="ARBA" id="ARBA00022603"/>
    </source>
</evidence>
<keyword evidence="3" id="KW-0949">S-adenosyl-L-methionine</keyword>
<feature type="domain" description="O-methyltransferase C-terminal" evidence="4">
    <location>
        <begin position="30"/>
        <end position="91"/>
    </location>
</feature>
<dbReference type="EMBL" id="JAYMYS010000008">
    <property type="protein sequence ID" value="KAK7386063.1"/>
    <property type="molecule type" value="Genomic_DNA"/>
</dbReference>
<comment type="caution">
    <text evidence="5">The sequence shown here is derived from an EMBL/GenBank/DDBJ whole genome shotgun (WGS) entry which is preliminary data.</text>
</comment>
<sequence length="133" mass="14423">MIQEAPPYSVVEHIGGDMFVSVPKGDVIFMKNRYDSLPGTGKVILAEGIIPETPNSNLASKCVFQIMLCHSPSGKERTEKEYKALAEGAGFHGFLTACCVINTCYGILKKARVLFCSSASCILVLTLTFETNL</sequence>
<dbReference type="Proteomes" id="UP001386955">
    <property type="component" value="Unassembled WGS sequence"/>
</dbReference>
<dbReference type="InterPro" id="IPR029063">
    <property type="entry name" value="SAM-dependent_MTases_sf"/>
</dbReference>
<name>A0AAN9RZ11_PSOTE</name>
<keyword evidence="2" id="KW-0808">Transferase</keyword>
<keyword evidence="6" id="KW-1185">Reference proteome</keyword>
<proteinExistence type="predicted"/>
<evidence type="ECO:0000256" key="3">
    <source>
        <dbReference type="ARBA" id="ARBA00022691"/>
    </source>
</evidence>
<dbReference type="InterPro" id="IPR001077">
    <property type="entry name" value="COMT_C"/>
</dbReference>
<organism evidence="5 6">
    <name type="scientific">Psophocarpus tetragonolobus</name>
    <name type="common">Winged bean</name>
    <name type="synonym">Dolichos tetragonolobus</name>
    <dbReference type="NCBI Taxonomy" id="3891"/>
    <lineage>
        <taxon>Eukaryota</taxon>
        <taxon>Viridiplantae</taxon>
        <taxon>Streptophyta</taxon>
        <taxon>Embryophyta</taxon>
        <taxon>Tracheophyta</taxon>
        <taxon>Spermatophyta</taxon>
        <taxon>Magnoliopsida</taxon>
        <taxon>eudicotyledons</taxon>
        <taxon>Gunneridae</taxon>
        <taxon>Pentapetalae</taxon>
        <taxon>rosids</taxon>
        <taxon>fabids</taxon>
        <taxon>Fabales</taxon>
        <taxon>Fabaceae</taxon>
        <taxon>Papilionoideae</taxon>
        <taxon>50 kb inversion clade</taxon>
        <taxon>NPAAA clade</taxon>
        <taxon>indigoferoid/millettioid clade</taxon>
        <taxon>Phaseoleae</taxon>
        <taxon>Psophocarpus</taxon>
    </lineage>
</organism>
<dbReference type="Gene3D" id="3.40.50.150">
    <property type="entry name" value="Vaccinia Virus protein VP39"/>
    <property type="match status" value="1"/>
</dbReference>
<reference evidence="5 6" key="1">
    <citation type="submission" date="2024-01" db="EMBL/GenBank/DDBJ databases">
        <title>The genomes of 5 underutilized Papilionoideae crops provide insights into root nodulation and disease resistanc.</title>
        <authorList>
            <person name="Jiang F."/>
        </authorList>
    </citation>
    <scope>NUCLEOTIDE SEQUENCE [LARGE SCALE GENOMIC DNA]</scope>
    <source>
        <strain evidence="5">DUOXIRENSHENG_FW03</strain>
        <tissue evidence="5">Leaves</tissue>
    </source>
</reference>
<dbReference type="SUPFAM" id="SSF53335">
    <property type="entry name" value="S-adenosyl-L-methionine-dependent methyltransferases"/>
    <property type="match status" value="1"/>
</dbReference>
<dbReference type="GO" id="GO:0032259">
    <property type="term" value="P:methylation"/>
    <property type="evidence" value="ECO:0007669"/>
    <property type="project" value="UniProtKB-KW"/>
</dbReference>
<dbReference type="AlphaFoldDB" id="A0AAN9RZ11"/>
<dbReference type="GO" id="GO:0008171">
    <property type="term" value="F:O-methyltransferase activity"/>
    <property type="evidence" value="ECO:0007669"/>
    <property type="project" value="InterPro"/>
</dbReference>
<evidence type="ECO:0000313" key="6">
    <source>
        <dbReference type="Proteomes" id="UP001386955"/>
    </source>
</evidence>
<dbReference type="Pfam" id="PF00891">
    <property type="entry name" value="Methyltransf_2"/>
    <property type="match status" value="1"/>
</dbReference>
<gene>
    <name evidence="5" type="ORF">VNO78_32136</name>
</gene>
<evidence type="ECO:0000259" key="4">
    <source>
        <dbReference type="Pfam" id="PF00891"/>
    </source>
</evidence>